<dbReference type="AlphaFoldDB" id="A0A4Y9R454"/>
<dbReference type="Pfam" id="PF00583">
    <property type="entry name" value="Acetyltransf_1"/>
    <property type="match status" value="1"/>
</dbReference>
<dbReference type="Gene3D" id="3.40.630.30">
    <property type="match status" value="1"/>
</dbReference>
<organism evidence="2 3">
    <name type="scientific">Orlajensenia leifsoniae</name>
    <dbReference type="NCBI Taxonomy" id="2561933"/>
    <lineage>
        <taxon>Bacteria</taxon>
        <taxon>Bacillati</taxon>
        <taxon>Actinomycetota</taxon>
        <taxon>Actinomycetes</taxon>
        <taxon>Micrococcales</taxon>
        <taxon>Microbacteriaceae</taxon>
        <taxon>Orlajensenia</taxon>
    </lineage>
</organism>
<sequence length="394" mass="42550">MLATTVPDTWPSARQVARLVGCPFSTRKRSAEGGHRMPTRFTIEPLVIPEAPGAAGWSDFEAANAVRNVCEAAAYGTDDLALRAEERLPMWINTEFEPRHGLIARMDDAVVGRAVVDTLADPASKHAWLEVLVRPEARGLGIGAVLADAIEQLAHDDGRSTFIVYAASPDAPGPRLDAPTGFGSVPLENTEVRFLLARGYRLEQLNRGSRLALPADPEALSRLEADTAAHAASDYDAVTWIGSTPAQFRADMAHLHTRMSTDAPTAGLEEPEDVWTVERIDAEDATRASADLVPVTAAAVHRVSGALVAFSTTFVSPDSARAITQDDTLVLREHRGHRLGTLVKLANLRAVEVAFPGRPSIITFNAEENRPMLDVNEAMGFVPIGYEGAWRRDA</sequence>
<evidence type="ECO:0000259" key="1">
    <source>
        <dbReference type="PROSITE" id="PS51186"/>
    </source>
</evidence>
<dbReference type="GO" id="GO:0016747">
    <property type="term" value="F:acyltransferase activity, transferring groups other than amino-acyl groups"/>
    <property type="evidence" value="ECO:0007669"/>
    <property type="project" value="InterPro"/>
</dbReference>
<dbReference type="PROSITE" id="PS51186">
    <property type="entry name" value="GNAT"/>
    <property type="match status" value="1"/>
</dbReference>
<accession>A0A4Y9R454</accession>
<proteinExistence type="predicted"/>
<dbReference type="InterPro" id="IPR016181">
    <property type="entry name" value="Acyl_CoA_acyltransferase"/>
</dbReference>
<feature type="domain" description="N-acetyltransferase" evidence="1">
    <location>
        <begin position="64"/>
        <end position="216"/>
    </location>
</feature>
<dbReference type="InterPro" id="IPR000182">
    <property type="entry name" value="GNAT_dom"/>
</dbReference>
<reference evidence="2 3" key="1">
    <citation type="journal article" date="2018" name="J. Microbiol.">
        <title>Leifsonia flava sp. nov., a novel actinobacterium isolated from the rhizosphere of Aquilegia viridiflora.</title>
        <authorList>
            <person name="Cai Y."/>
            <person name="Tao W.Z."/>
            <person name="Ma Y.J."/>
            <person name="Cheng J."/>
            <person name="Zhang M.Y."/>
            <person name="Zhang Y.X."/>
        </authorList>
    </citation>
    <scope>NUCLEOTIDE SEQUENCE [LARGE SCALE GENOMIC DNA]</scope>
    <source>
        <strain evidence="2 3">SYP-B2174</strain>
    </source>
</reference>
<keyword evidence="3" id="KW-1185">Reference proteome</keyword>
<dbReference type="Proteomes" id="UP000298127">
    <property type="component" value="Unassembled WGS sequence"/>
</dbReference>
<evidence type="ECO:0000313" key="2">
    <source>
        <dbReference type="EMBL" id="TFV99371.1"/>
    </source>
</evidence>
<dbReference type="SUPFAM" id="SSF55729">
    <property type="entry name" value="Acyl-CoA N-acyltransferases (Nat)"/>
    <property type="match status" value="2"/>
</dbReference>
<name>A0A4Y9R454_9MICO</name>
<dbReference type="EMBL" id="SPQZ01000002">
    <property type="protein sequence ID" value="TFV99371.1"/>
    <property type="molecule type" value="Genomic_DNA"/>
</dbReference>
<evidence type="ECO:0000313" key="3">
    <source>
        <dbReference type="Proteomes" id="UP000298127"/>
    </source>
</evidence>
<keyword evidence="2" id="KW-0808">Transferase</keyword>
<comment type="caution">
    <text evidence="2">The sequence shown here is derived from an EMBL/GenBank/DDBJ whole genome shotgun (WGS) entry which is preliminary data.</text>
</comment>
<protein>
    <submittedName>
        <fullName evidence="2">GNAT family N-acetyltransferase</fullName>
    </submittedName>
</protein>
<gene>
    <name evidence="2" type="ORF">E4M00_07785</name>
</gene>
<dbReference type="CDD" id="cd04301">
    <property type="entry name" value="NAT_SF"/>
    <property type="match status" value="1"/>
</dbReference>